<dbReference type="InterPro" id="IPR013785">
    <property type="entry name" value="Aldolase_TIM"/>
</dbReference>
<evidence type="ECO:0000313" key="4">
    <source>
        <dbReference type="EMBL" id="KAH9305812.1"/>
    </source>
</evidence>
<evidence type="ECO:0000259" key="3">
    <source>
        <dbReference type="PROSITE" id="PS51349"/>
    </source>
</evidence>
<dbReference type="AlphaFoldDB" id="A0AA38KVG6"/>
<accession>A0AA38KVG6</accession>
<comment type="caution">
    <text evidence="4">The sequence shown here is derived from an EMBL/GenBank/DDBJ whole genome shotgun (WGS) entry which is preliminary data.</text>
</comment>
<reference evidence="4 5" key="1">
    <citation type="journal article" date="2021" name="Nat. Plants">
        <title>The Taxus genome provides insights into paclitaxel biosynthesis.</title>
        <authorList>
            <person name="Xiong X."/>
            <person name="Gou J."/>
            <person name="Liao Q."/>
            <person name="Li Y."/>
            <person name="Zhou Q."/>
            <person name="Bi G."/>
            <person name="Li C."/>
            <person name="Du R."/>
            <person name="Wang X."/>
            <person name="Sun T."/>
            <person name="Guo L."/>
            <person name="Liang H."/>
            <person name="Lu P."/>
            <person name="Wu Y."/>
            <person name="Zhang Z."/>
            <person name="Ro D.K."/>
            <person name="Shang Y."/>
            <person name="Huang S."/>
            <person name="Yan J."/>
        </authorList>
    </citation>
    <scope>NUCLEOTIDE SEQUENCE [LARGE SCALE GENOMIC DNA]</scope>
    <source>
        <strain evidence="4">Ta-2019</strain>
    </source>
</reference>
<protein>
    <recommendedName>
        <fullName evidence="3">FMN hydroxy acid dehydrogenase domain-containing protein</fullName>
    </recommendedName>
</protein>
<dbReference type="InterPro" id="IPR000262">
    <property type="entry name" value="FMN-dep_DH"/>
</dbReference>
<dbReference type="InterPro" id="IPR037396">
    <property type="entry name" value="FMN_HAD"/>
</dbReference>
<gene>
    <name evidence="4" type="ORF">KI387_010216</name>
</gene>
<proteinExistence type="predicted"/>
<dbReference type="EMBL" id="JAHRHJ020000008">
    <property type="protein sequence ID" value="KAH9305812.1"/>
    <property type="molecule type" value="Genomic_DNA"/>
</dbReference>
<keyword evidence="2" id="KW-0560">Oxidoreductase</keyword>
<sequence>MAIVHQVVRAVRGRVPVLIDGGIRRGTDVFKALALGAQAVLVGRPVIFGLAAKGESGVKKVLEMLHDELEL</sequence>
<organism evidence="4 5">
    <name type="scientific">Taxus chinensis</name>
    <name type="common">Chinese yew</name>
    <name type="synonym">Taxus wallichiana var. chinensis</name>
    <dbReference type="NCBI Taxonomy" id="29808"/>
    <lineage>
        <taxon>Eukaryota</taxon>
        <taxon>Viridiplantae</taxon>
        <taxon>Streptophyta</taxon>
        <taxon>Embryophyta</taxon>
        <taxon>Tracheophyta</taxon>
        <taxon>Spermatophyta</taxon>
        <taxon>Pinopsida</taxon>
        <taxon>Pinidae</taxon>
        <taxon>Conifers II</taxon>
        <taxon>Cupressales</taxon>
        <taxon>Taxaceae</taxon>
        <taxon>Taxus</taxon>
    </lineage>
</organism>
<feature type="non-terminal residue" evidence="4">
    <location>
        <position position="1"/>
    </location>
</feature>
<evidence type="ECO:0000256" key="1">
    <source>
        <dbReference type="ARBA" id="ARBA00001917"/>
    </source>
</evidence>
<name>A0AA38KVG6_TAXCH</name>
<dbReference type="PANTHER" id="PTHR10578:SF67">
    <property type="entry name" value="PEROXISOMAL (S)-2-HYDROXYACID OXIDASE GLO3"/>
    <property type="match status" value="1"/>
</dbReference>
<dbReference type="SUPFAM" id="SSF51395">
    <property type="entry name" value="FMN-linked oxidoreductases"/>
    <property type="match status" value="1"/>
</dbReference>
<dbReference type="Pfam" id="PF01070">
    <property type="entry name" value="FMN_dh"/>
    <property type="match status" value="1"/>
</dbReference>
<comment type="cofactor">
    <cofactor evidence="1">
        <name>FMN</name>
        <dbReference type="ChEBI" id="CHEBI:58210"/>
    </cofactor>
</comment>
<evidence type="ECO:0000313" key="5">
    <source>
        <dbReference type="Proteomes" id="UP000824469"/>
    </source>
</evidence>
<dbReference type="PANTHER" id="PTHR10578">
    <property type="entry name" value="S -2-HYDROXY-ACID OXIDASE-RELATED"/>
    <property type="match status" value="1"/>
</dbReference>
<evidence type="ECO:0000256" key="2">
    <source>
        <dbReference type="ARBA" id="ARBA00023002"/>
    </source>
</evidence>
<dbReference type="PROSITE" id="PS51349">
    <property type="entry name" value="FMN_HYDROXY_ACID_DH_2"/>
    <property type="match status" value="1"/>
</dbReference>
<keyword evidence="5" id="KW-1185">Reference proteome</keyword>
<feature type="domain" description="FMN hydroxy acid dehydrogenase" evidence="3">
    <location>
        <begin position="1"/>
        <end position="71"/>
    </location>
</feature>
<dbReference type="Gene3D" id="3.20.20.70">
    <property type="entry name" value="Aldolase class I"/>
    <property type="match status" value="1"/>
</dbReference>
<dbReference type="Proteomes" id="UP000824469">
    <property type="component" value="Unassembled WGS sequence"/>
</dbReference>
<dbReference type="GO" id="GO:0016491">
    <property type="term" value="F:oxidoreductase activity"/>
    <property type="evidence" value="ECO:0007669"/>
    <property type="project" value="UniProtKB-KW"/>
</dbReference>
<dbReference type="OMA" id="HESWYPR"/>